<evidence type="ECO:0000313" key="11">
    <source>
        <dbReference type="EMBL" id="PIK40519.1"/>
    </source>
</evidence>
<comment type="cofactor">
    <cofactor evidence="2 9">
        <name>Mg(2+)</name>
        <dbReference type="ChEBI" id="CHEBI:18420"/>
    </cofactor>
</comment>
<dbReference type="GO" id="GO:0043137">
    <property type="term" value="P:DNA replication, removal of RNA primer"/>
    <property type="evidence" value="ECO:0007669"/>
    <property type="project" value="TreeGrafter"/>
</dbReference>
<comment type="caution">
    <text evidence="11">The sequence shown here is derived from an EMBL/GenBank/DDBJ whole genome shotgun (WGS) entry which is preliminary data.</text>
</comment>
<evidence type="ECO:0000256" key="4">
    <source>
        <dbReference type="ARBA" id="ARBA00022722"/>
    </source>
</evidence>
<dbReference type="Gene3D" id="3.30.420.10">
    <property type="entry name" value="Ribonuclease H-like superfamily/Ribonuclease H"/>
    <property type="match status" value="1"/>
</dbReference>
<dbReference type="CDD" id="cd09280">
    <property type="entry name" value="RNase_HI_eukaryote_like"/>
    <property type="match status" value="1"/>
</dbReference>
<sequence>MGKYFYAVQKGWKTGIFETWSECQANVSKFPNAKFKKFSTHEEAKTFLHGSPDSDTGRSQFKAAKVLQPKHNVVEAPVDTTSGAGVIHHCPCCSVGQAIKLAAAAKRAMDDAEEELLSKRPKFSDSTQKRNFSGTSASFNNSDNIDGQRVEVYTDGSCTHNGRRGARAGIGVHWIGQSDKDISERLKGKQTNQRAELTAAIRAIEVAKQQGIPKLKLYTDSKYTIKCATDWVKRWKRNGWKTANGTEVLNKEDVVRLDGLCGRVDVQWIHVPGHSNIPGNEAADKLAREGAACPPN</sequence>
<dbReference type="SUPFAM" id="SSF55658">
    <property type="entry name" value="L9 N-domain-like"/>
    <property type="match status" value="1"/>
</dbReference>
<evidence type="ECO:0000256" key="7">
    <source>
        <dbReference type="ARBA" id="ARBA00022801"/>
    </source>
</evidence>
<keyword evidence="4 9" id="KW-0540">Nuclease</keyword>
<evidence type="ECO:0000256" key="2">
    <source>
        <dbReference type="ARBA" id="ARBA00001946"/>
    </source>
</evidence>
<dbReference type="InterPro" id="IPR012337">
    <property type="entry name" value="RNaseH-like_sf"/>
</dbReference>
<dbReference type="InterPro" id="IPR050092">
    <property type="entry name" value="RNase_H"/>
</dbReference>
<comment type="similarity">
    <text evidence="3 9">Belongs to the RNase H family.</text>
</comment>
<dbReference type="InterPro" id="IPR002156">
    <property type="entry name" value="RNaseH_domain"/>
</dbReference>
<evidence type="ECO:0000313" key="12">
    <source>
        <dbReference type="Proteomes" id="UP000230750"/>
    </source>
</evidence>
<dbReference type="SUPFAM" id="SSF53098">
    <property type="entry name" value="Ribonuclease H-like"/>
    <property type="match status" value="1"/>
</dbReference>
<dbReference type="InterPro" id="IPR011320">
    <property type="entry name" value="RNase_H1_N"/>
</dbReference>
<keyword evidence="7 9" id="KW-0378">Hydrolase</keyword>
<dbReference type="Pfam" id="PF00075">
    <property type="entry name" value="RNase_H"/>
    <property type="match status" value="1"/>
</dbReference>
<dbReference type="OrthoDB" id="407198at2759"/>
<organism evidence="11 12">
    <name type="scientific">Stichopus japonicus</name>
    <name type="common">Sea cucumber</name>
    <dbReference type="NCBI Taxonomy" id="307972"/>
    <lineage>
        <taxon>Eukaryota</taxon>
        <taxon>Metazoa</taxon>
        <taxon>Echinodermata</taxon>
        <taxon>Eleutherozoa</taxon>
        <taxon>Echinozoa</taxon>
        <taxon>Holothuroidea</taxon>
        <taxon>Aspidochirotacea</taxon>
        <taxon>Aspidochirotida</taxon>
        <taxon>Stichopodidae</taxon>
        <taxon>Apostichopus</taxon>
    </lineage>
</organism>
<keyword evidence="12" id="KW-1185">Reference proteome</keyword>
<dbReference type="PROSITE" id="PS50879">
    <property type="entry name" value="RNASE_H_1"/>
    <property type="match status" value="1"/>
</dbReference>
<reference evidence="11 12" key="1">
    <citation type="journal article" date="2017" name="PLoS Biol.">
        <title>The sea cucumber genome provides insights into morphological evolution and visceral regeneration.</title>
        <authorList>
            <person name="Zhang X."/>
            <person name="Sun L."/>
            <person name="Yuan J."/>
            <person name="Sun Y."/>
            <person name="Gao Y."/>
            <person name="Zhang L."/>
            <person name="Li S."/>
            <person name="Dai H."/>
            <person name="Hamel J.F."/>
            <person name="Liu C."/>
            <person name="Yu Y."/>
            <person name="Liu S."/>
            <person name="Lin W."/>
            <person name="Guo K."/>
            <person name="Jin S."/>
            <person name="Xu P."/>
            <person name="Storey K.B."/>
            <person name="Huan P."/>
            <person name="Zhang T."/>
            <person name="Zhou Y."/>
            <person name="Zhang J."/>
            <person name="Lin C."/>
            <person name="Li X."/>
            <person name="Xing L."/>
            <person name="Huo D."/>
            <person name="Sun M."/>
            <person name="Wang L."/>
            <person name="Mercier A."/>
            <person name="Li F."/>
            <person name="Yang H."/>
            <person name="Xiang J."/>
        </authorList>
    </citation>
    <scope>NUCLEOTIDE SEQUENCE [LARGE SCALE GENOMIC DNA]</scope>
    <source>
        <strain evidence="11">Shaxun</strain>
        <tissue evidence="11">Muscle</tissue>
    </source>
</reference>
<dbReference type="InterPro" id="IPR036397">
    <property type="entry name" value="RNaseH_sf"/>
</dbReference>
<evidence type="ECO:0000259" key="10">
    <source>
        <dbReference type="PROSITE" id="PS50879"/>
    </source>
</evidence>
<dbReference type="Proteomes" id="UP000230750">
    <property type="component" value="Unassembled WGS sequence"/>
</dbReference>
<dbReference type="PIRSF" id="PIRSF036852">
    <property type="entry name" value="Ribonuclease_H1_euk"/>
    <property type="match status" value="1"/>
</dbReference>
<dbReference type="STRING" id="307972.A0A2G8JXS7"/>
<dbReference type="PANTHER" id="PTHR10642:SF26">
    <property type="entry name" value="RIBONUCLEASE H1"/>
    <property type="match status" value="1"/>
</dbReference>
<comment type="function">
    <text evidence="9">Endonuclease that specifically degrades the RNA of RNA-DNA hybrids.</text>
</comment>
<dbReference type="GO" id="GO:0003676">
    <property type="term" value="F:nucleic acid binding"/>
    <property type="evidence" value="ECO:0007669"/>
    <property type="project" value="UniProtKB-UniRule"/>
</dbReference>
<protein>
    <recommendedName>
        <fullName evidence="9">Ribonuclease H1</fullName>
        <shortName evidence="9">RNase H1</shortName>
        <ecNumber evidence="9">3.1.26.4</ecNumber>
    </recommendedName>
</protein>
<name>A0A2G8JXS7_STIJA</name>
<gene>
    <name evidence="11" type="ORF">BSL78_22639</name>
</gene>
<keyword evidence="8 9" id="KW-0460">Magnesium</keyword>
<dbReference type="AlphaFoldDB" id="A0A2G8JXS7"/>
<dbReference type="GO" id="GO:0004523">
    <property type="term" value="F:RNA-DNA hybrid ribonuclease activity"/>
    <property type="evidence" value="ECO:0007669"/>
    <property type="project" value="UniProtKB-UniRule"/>
</dbReference>
<dbReference type="EMBL" id="MRZV01001113">
    <property type="protein sequence ID" value="PIK40519.1"/>
    <property type="molecule type" value="Genomic_DNA"/>
</dbReference>
<feature type="domain" description="RNase H type-1" evidence="10">
    <location>
        <begin position="146"/>
        <end position="292"/>
    </location>
</feature>
<dbReference type="GO" id="GO:0000287">
    <property type="term" value="F:magnesium ion binding"/>
    <property type="evidence" value="ECO:0007669"/>
    <property type="project" value="UniProtKB-UniRule"/>
</dbReference>
<comment type="catalytic activity">
    <reaction evidence="1 9">
        <text>Endonucleolytic cleavage to 5'-phosphomonoester.</text>
        <dbReference type="EC" id="3.1.26.4"/>
    </reaction>
</comment>
<dbReference type="InterPro" id="IPR037056">
    <property type="entry name" value="RNase_H1_N_sf"/>
</dbReference>
<dbReference type="InterPro" id="IPR009027">
    <property type="entry name" value="Ribosomal_bL9/RNase_H1_N"/>
</dbReference>
<evidence type="ECO:0000256" key="1">
    <source>
        <dbReference type="ARBA" id="ARBA00000077"/>
    </source>
</evidence>
<evidence type="ECO:0000256" key="8">
    <source>
        <dbReference type="ARBA" id="ARBA00022842"/>
    </source>
</evidence>
<evidence type="ECO:0000256" key="5">
    <source>
        <dbReference type="ARBA" id="ARBA00022723"/>
    </source>
</evidence>
<accession>A0A2G8JXS7</accession>
<evidence type="ECO:0000256" key="3">
    <source>
        <dbReference type="ARBA" id="ARBA00005300"/>
    </source>
</evidence>
<dbReference type="EC" id="3.1.26.4" evidence="9"/>
<dbReference type="Gene3D" id="3.40.970.10">
    <property type="entry name" value="Ribonuclease H1, N-terminal domain"/>
    <property type="match status" value="1"/>
</dbReference>
<proteinExistence type="inferred from homology"/>
<dbReference type="FunFam" id="3.40.970.10:FF:000001">
    <property type="entry name" value="Ribonuclease H1"/>
    <property type="match status" value="1"/>
</dbReference>
<dbReference type="InterPro" id="IPR017067">
    <property type="entry name" value="RNase_H1_euk"/>
</dbReference>
<dbReference type="FunFam" id="3.30.420.10:FF:000115">
    <property type="entry name" value="Ribonuclease H"/>
    <property type="match status" value="1"/>
</dbReference>
<dbReference type="PANTHER" id="PTHR10642">
    <property type="entry name" value="RIBONUCLEASE H1"/>
    <property type="match status" value="1"/>
</dbReference>
<dbReference type="Pfam" id="PF01693">
    <property type="entry name" value="Cauli_VI"/>
    <property type="match status" value="1"/>
</dbReference>
<evidence type="ECO:0000256" key="6">
    <source>
        <dbReference type="ARBA" id="ARBA00022759"/>
    </source>
</evidence>
<keyword evidence="5 9" id="KW-0479">Metal-binding</keyword>
<evidence type="ECO:0000256" key="9">
    <source>
        <dbReference type="PIRNR" id="PIRNR036852"/>
    </source>
</evidence>
<keyword evidence="6 9" id="KW-0255">Endonuclease</keyword>